<evidence type="ECO:0000313" key="1">
    <source>
        <dbReference type="EMBL" id="KAG7055318.1"/>
    </source>
</evidence>
<dbReference type="AlphaFoldDB" id="A0A9P7REQ6"/>
<sequence length="100" mass="10923">MKAVLVAVAPSWSEETHAFRWMRPQLAGTSIVKPQHPVTSAGHPSLVCCDEARFVLQQAANATFERCLSGFRVKITETVVNEYNDEKAFAGSGTPSWSVS</sequence>
<reference evidence="1" key="1">
    <citation type="submission" date="2021-05" db="EMBL/GenBank/DDBJ databases">
        <title>Comparative genomics of three Colletotrichum scovillei strains and genetic complementation revealed genes involved fungal growth and virulence on chili pepper.</title>
        <authorList>
            <person name="Hsieh D.-K."/>
            <person name="Chuang S.-C."/>
            <person name="Chen C.-Y."/>
            <person name="Chao Y.-T."/>
            <person name="Lu M.-Y.J."/>
            <person name="Lee M.-H."/>
            <person name="Shih M.-C."/>
        </authorList>
    </citation>
    <scope>NUCLEOTIDE SEQUENCE</scope>
    <source>
        <strain evidence="1">Coll-153</strain>
    </source>
</reference>
<name>A0A9P7REQ6_9PEZI</name>
<comment type="caution">
    <text evidence="1">The sequence shown here is derived from an EMBL/GenBank/DDBJ whole genome shotgun (WGS) entry which is preliminary data.</text>
</comment>
<organism evidence="1 2">
    <name type="scientific">Colletotrichum scovillei</name>
    <dbReference type="NCBI Taxonomy" id="1209932"/>
    <lineage>
        <taxon>Eukaryota</taxon>
        <taxon>Fungi</taxon>
        <taxon>Dikarya</taxon>
        <taxon>Ascomycota</taxon>
        <taxon>Pezizomycotina</taxon>
        <taxon>Sordariomycetes</taxon>
        <taxon>Hypocreomycetidae</taxon>
        <taxon>Glomerellales</taxon>
        <taxon>Glomerellaceae</taxon>
        <taxon>Colletotrichum</taxon>
        <taxon>Colletotrichum acutatum species complex</taxon>
    </lineage>
</organism>
<protein>
    <submittedName>
        <fullName evidence="1">ABC transporter</fullName>
    </submittedName>
</protein>
<gene>
    <name evidence="1" type="ORF">JMJ77_007780</name>
</gene>
<proteinExistence type="predicted"/>
<accession>A0A9P7REQ6</accession>
<dbReference type="EMBL" id="JAESDN010000002">
    <property type="protein sequence ID" value="KAG7055318.1"/>
    <property type="molecule type" value="Genomic_DNA"/>
</dbReference>
<evidence type="ECO:0000313" key="2">
    <source>
        <dbReference type="Proteomes" id="UP000699042"/>
    </source>
</evidence>
<keyword evidence="2" id="KW-1185">Reference proteome</keyword>
<dbReference type="Proteomes" id="UP000699042">
    <property type="component" value="Unassembled WGS sequence"/>
</dbReference>